<evidence type="ECO:0000313" key="3">
    <source>
        <dbReference type="Proteomes" id="UP000268162"/>
    </source>
</evidence>
<accession>A0A4P9ZRC5</accession>
<dbReference type="EMBL" id="ML002750">
    <property type="protein sequence ID" value="RKP35947.1"/>
    <property type="molecule type" value="Genomic_DNA"/>
</dbReference>
<proteinExistence type="predicted"/>
<dbReference type="AlphaFoldDB" id="A0A4P9ZRC5"/>
<sequence>MSATLHTDLGDLKIEVFCEAVPKTAESGPHSYRVKYRNGPGGLSGRFAGVSPSLPILAMMLHPTRLATLALVWLLAVEKGFGFPTSNPSTAENDFIDLTRSPYSVSGPAADDYYQLHSPGEYSMSALPHSQVGEIWGPNGDSTVISFDETSDFSDNPFLKGIMDGMPSDTDHLGHSADVFAPPGAEYSFPMDGFGGTYPNTDQAYRGHGEFGLTAPHHSTLKANVGAGEYSSRTGGQSRYPGEDIHLTTSSNQQRANPGGIVNRPWRSGSSSAALQPGTITSGVLSDGPSTTLNFNSIYSENILRTNDEKEEAHRLRIARSTCEDFSKTAFGEAAERQRTLTKAVTRLPNIAETETNSLCAELGEAACVEIKQSVTTLTKRMSDYPRSKLRKAGAFAYTFGQRVNSLFANNKKELGKPSLIYGLSYDHAAKTMRIEFFTALEGYDCEGLVNSGLTLGETPQFSSVLLPEKLELLGGSDKLRKVLQGTCQSCGFFVLGYAHSRVEQDYSIKF</sequence>
<protein>
    <submittedName>
        <fullName evidence="2">Uncharacterized protein</fullName>
    </submittedName>
</protein>
<evidence type="ECO:0000256" key="1">
    <source>
        <dbReference type="SAM" id="MobiDB-lite"/>
    </source>
</evidence>
<evidence type="ECO:0000313" key="2">
    <source>
        <dbReference type="EMBL" id="RKP35947.1"/>
    </source>
</evidence>
<reference evidence="3" key="1">
    <citation type="journal article" date="2018" name="Nat. Microbiol.">
        <title>Leveraging single-cell genomics to expand the fungal tree of life.</title>
        <authorList>
            <person name="Ahrendt S.R."/>
            <person name="Quandt C.A."/>
            <person name="Ciobanu D."/>
            <person name="Clum A."/>
            <person name="Salamov A."/>
            <person name="Andreopoulos B."/>
            <person name="Cheng J.F."/>
            <person name="Woyke T."/>
            <person name="Pelin A."/>
            <person name="Henrissat B."/>
            <person name="Reynolds N.K."/>
            <person name="Benny G.L."/>
            <person name="Smith M.E."/>
            <person name="James T.Y."/>
            <person name="Grigoriev I.V."/>
        </authorList>
    </citation>
    <scope>NUCLEOTIDE SEQUENCE [LARGE SCALE GENOMIC DNA]</scope>
    <source>
        <strain evidence="3">RSA 468</strain>
    </source>
</reference>
<dbReference type="Proteomes" id="UP000268162">
    <property type="component" value="Unassembled WGS sequence"/>
</dbReference>
<organism evidence="2 3">
    <name type="scientific">Dimargaris cristalligena</name>
    <dbReference type="NCBI Taxonomy" id="215637"/>
    <lineage>
        <taxon>Eukaryota</taxon>
        <taxon>Fungi</taxon>
        <taxon>Fungi incertae sedis</taxon>
        <taxon>Zoopagomycota</taxon>
        <taxon>Kickxellomycotina</taxon>
        <taxon>Dimargaritomycetes</taxon>
        <taxon>Dimargaritales</taxon>
        <taxon>Dimargaritaceae</taxon>
        <taxon>Dimargaris</taxon>
    </lineage>
</organism>
<keyword evidence="3" id="KW-1185">Reference proteome</keyword>
<feature type="region of interest" description="Disordered" evidence="1">
    <location>
        <begin position="249"/>
        <end position="274"/>
    </location>
</feature>
<gene>
    <name evidence="2" type="ORF">BJ085DRAFT_31615</name>
</gene>
<name>A0A4P9ZRC5_9FUNG</name>